<evidence type="ECO:0000256" key="1">
    <source>
        <dbReference type="SAM" id="MobiDB-lite"/>
    </source>
</evidence>
<dbReference type="Proteomes" id="UP000186922">
    <property type="component" value="Unassembled WGS sequence"/>
</dbReference>
<evidence type="ECO:0000313" key="3">
    <source>
        <dbReference type="Proteomes" id="UP000186922"/>
    </source>
</evidence>
<accession>A0A1D1UUS2</accession>
<name>A0A1D1UUS2_RAMVA</name>
<keyword evidence="3" id="KW-1185">Reference proteome</keyword>
<gene>
    <name evidence="2" type="primary">RvY_03345-1</name>
    <name evidence="2" type="synonym">RvY_03345.1</name>
    <name evidence="2" type="ORF">RvY_03345</name>
</gene>
<evidence type="ECO:0000313" key="2">
    <source>
        <dbReference type="EMBL" id="GAU91007.1"/>
    </source>
</evidence>
<dbReference type="EMBL" id="BDGG01000001">
    <property type="protein sequence ID" value="GAU91007.1"/>
    <property type="molecule type" value="Genomic_DNA"/>
</dbReference>
<organism evidence="2 3">
    <name type="scientific">Ramazzottius varieornatus</name>
    <name type="common">Water bear</name>
    <name type="synonym">Tardigrade</name>
    <dbReference type="NCBI Taxonomy" id="947166"/>
    <lineage>
        <taxon>Eukaryota</taxon>
        <taxon>Metazoa</taxon>
        <taxon>Ecdysozoa</taxon>
        <taxon>Tardigrada</taxon>
        <taxon>Eutardigrada</taxon>
        <taxon>Parachela</taxon>
        <taxon>Hypsibioidea</taxon>
        <taxon>Ramazzottiidae</taxon>
        <taxon>Ramazzottius</taxon>
    </lineage>
</organism>
<reference evidence="2 3" key="1">
    <citation type="journal article" date="2016" name="Nat. Commun.">
        <title>Extremotolerant tardigrade genome and improved radiotolerance of human cultured cells by tardigrade-unique protein.</title>
        <authorList>
            <person name="Hashimoto T."/>
            <person name="Horikawa D.D."/>
            <person name="Saito Y."/>
            <person name="Kuwahara H."/>
            <person name="Kozuka-Hata H."/>
            <person name="Shin-I T."/>
            <person name="Minakuchi Y."/>
            <person name="Ohishi K."/>
            <person name="Motoyama A."/>
            <person name="Aizu T."/>
            <person name="Enomoto A."/>
            <person name="Kondo K."/>
            <person name="Tanaka S."/>
            <person name="Hara Y."/>
            <person name="Koshikawa S."/>
            <person name="Sagara H."/>
            <person name="Miura T."/>
            <person name="Yokobori S."/>
            <person name="Miyagawa K."/>
            <person name="Suzuki Y."/>
            <person name="Kubo T."/>
            <person name="Oyama M."/>
            <person name="Kohara Y."/>
            <person name="Fujiyama A."/>
            <person name="Arakawa K."/>
            <person name="Katayama T."/>
            <person name="Toyoda A."/>
            <person name="Kunieda T."/>
        </authorList>
    </citation>
    <scope>NUCLEOTIDE SEQUENCE [LARGE SCALE GENOMIC DNA]</scope>
    <source>
        <strain evidence="2 3">YOKOZUNA-1</strain>
    </source>
</reference>
<feature type="region of interest" description="Disordered" evidence="1">
    <location>
        <begin position="35"/>
        <end position="54"/>
    </location>
</feature>
<sequence>MTQDAVEYCANVKRQHPAADTPQMVAHYEQRSTTTLWNKRQRRRGKDQVAAMTV</sequence>
<proteinExistence type="predicted"/>
<dbReference type="AlphaFoldDB" id="A0A1D1UUS2"/>
<protein>
    <submittedName>
        <fullName evidence="2">Uncharacterized protein</fullName>
    </submittedName>
</protein>
<comment type="caution">
    <text evidence="2">The sequence shown here is derived from an EMBL/GenBank/DDBJ whole genome shotgun (WGS) entry which is preliminary data.</text>
</comment>